<organism evidence="1 2">
    <name type="scientific">Escherichia coli</name>
    <dbReference type="NCBI Taxonomy" id="562"/>
    <lineage>
        <taxon>Bacteria</taxon>
        <taxon>Pseudomonadati</taxon>
        <taxon>Pseudomonadota</taxon>
        <taxon>Gammaproteobacteria</taxon>
        <taxon>Enterobacterales</taxon>
        <taxon>Enterobacteriaceae</taxon>
        <taxon>Escherichia</taxon>
    </lineage>
</organism>
<accession>A0A2X7G210</accession>
<reference evidence="1 2" key="1">
    <citation type="submission" date="2018-06" db="EMBL/GenBank/DDBJ databases">
        <authorList>
            <consortium name="Pathogen Informatics"/>
            <person name="Doyle S."/>
        </authorList>
    </citation>
    <scope>NUCLEOTIDE SEQUENCE [LARGE SCALE GENOMIC DNA]</scope>
    <source>
        <strain evidence="1 2">VREC0535</strain>
    </source>
</reference>
<evidence type="ECO:0000313" key="1">
    <source>
        <dbReference type="EMBL" id="SQP85642.1"/>
    </source>
</evidence>
<evidence type="ECO:0000313" key="2">
    <source>
        <dbReference type="Proteomes" id="UP000250671"/>
    </source>
</evidence>
<dbReference type="AlphaFoldDB" id="A0A2X7G210"/>
<name>A0A2X7G210_ECOLX</name>
<sequence>MGGHQCDVIQVRTIRRGIQREVTRSDVRVCDIYAATVEGDITGLATV</sequence>
<dbReference type="EMBL" id="UCZA01000030">
    <property type="protein sequence ID" value="SQP85642.1"/>
    <property type="molecule type" value="Genomic_DNA"/>
</dbReference>
<gene>
    <name evidence="1" type="ORF">SAMEA3752557_04273</name>
</gene>
<protein>
    <submittedName>
        <fullName evidence="1">Uncharacterized protein</fullName>
    </submittedName>
</protein>
<proteinExistence type="predicted"/>
<dbReference type="Proteomes" id="UP000250671">
    <property type="component" value="Unassembled WGS sequence"/>
</dbReference>